<evidence type="ECO:0000313" key="2">
    <source>
        <dbReference type="EMBL" id="MET3597938.1"/>
    </source>
</evidence>
<comment type="caution">
    <text evidence="2">The sequence shown here is derived from an EMBL/GenBank/DDBJ whole genome shotgun (WGS) entry which is preliminary data.</text>
</comment>
<feature type="region of interest" description="Disordered" evidence="1">
    <location>
        <begin position="51"/>
        <end position="76"/>
    </location>
</feature>
<accession>A0ABV2I4Y6</accession>
<evidence type="ECO:0008006" key="4">
    <source>
        <dbReference type="Google" id="ProtNLM"/>
    </source>
</evidence>
<dbReference type="EMBL" id="JBEPLM010000034">
    <property type="protein sequence ID" value="MET3597938.1"/>
    <property type="molecule type" value="Genomic_DNA"/>
</dbReference>
<dbReference type="Proteomes" id="UP001549036">
    <property type="component" value="Unassembled WGS sequence"/>
</dbReference>
<gene>
    <name evidence="2" type="ORF">ABID26_007365</name>
</gene>
<sequence>MRERVTAYPDLSAARLTREIRERGSDGAYTAEKRFVAAIRQPEQVRPFEVRFETRPDVKHRSTSRASSPSSPTRRA</sequence>
<proteinExistence type="predicted"/>
<organism evidence="2 3">
    <name type="scientific">Mesorhizobium shonense</name>
    <dbReference type="NCBI Taxonomy" id="1209948"/>
    <lineage>
        <taxon>Bacteria</taxon>
        <taxon>Pseudomonadati</taxon>
        <taxon>Pseudomonadota</taxon>
        <taxon>Alphaproteobacteria</taxon>
        <taxon>Hyphomicrobiales</taxon>
        <taxon>Phyllobacteriaceae</taxon>
        <taxon>Mesorhizobium</taxon>
    </lineage>
</organism>
<name>A0ABV2I4Y6_9HYPH</name>
<reference evidence="2 3" key="1">
    <citation type="submission" date="2024-06" db="EMBL/GenBank/DDBJ databases">
        <title>Genomic Encyclopedia of Type Strains, Phase IV (KMG-IV): sequencing the most valuable type-strain genomes for metagenomic binning, comparative biology and taxonomic classification.</title>
        <authorList>
            <person name="Goeker M."/>
        </authorList>
    </citation>
    <scope>NUCLEOTIDE SEQUENCE [LARGE SCALE GENOMIC DNA]</scope>
    <source>
        <strain evidence="2 3">DSM 29846</strain>
    </source>
</reference>
<keyword evidence="3" id="KW-1185">Reference proteome</keyword>
<evidence type="ECO:0000313" key="3">
    <source>
        <dbReference type="Proteomes" id="UP001549036"/>
    </source>
</evidence>
<feature type="compositionally biased region" description="Low complexity" evidence="1">
    <location>
        <begin position="64"/>
        <end position="76"/>
    </location>
</feature>
<feature type="compositionally biased region" description="Basic and acidic residues" evidence="1">
    <location>
        <begin position="51"/>
        <end position="60"/>
    </location>
</feature>
<protein>
    <recommendedName>
        <fullName evidence="4">Transposase</fullName>
    </recommendedName>
</protein>
<evidence type="ECO:0000256" key="1">
    <source>
        <dbReference type="SAM" id="MobiDB-lite"/>
    </source>
</evidence>